<dbReference type="Pfam" id="PF09346">
    <property type="entry name" value="SMI1_KNR4"/>
    <property type="match status" value="1"/>
</dbReference>
<feature type="domain" description="Knr4/Smi1-like" evidence="1">
    <location>
        <begin position="29"/>
        <end position="159"/>
    </location>
</feature>
<dbReference type="EMBL" id="BAABAL010000004">
    <property type="protein sequence ID" value="GAA3990346.1"/>
    <property type="molecule type" value="Genomic_DNA"/>
</dbReference>
<dbReference type="RefSeq" id="WP_344870948.1">
    <property type="nucleotide sequence ID" value="NZ_BAABAL010000004.1"/>
</dbReference>
<accession>A0ABP7R0U3</accession>
<dbReference type="Proteomes" id="UP001501747">
    <property type="component" value="Unassembled WGS sequence"/>
</dbReference>
<dbReference type="InterPro" id="IPR037883">
    <property type="entry name" value="Knr4/Smi1-like_sf"/>
</dbReference>
<evidence type="ECO:0000313" key="3">
    <source>
        <dbReference type="Proteomes" id="UP001501747"/>
    </source>
</evidence>
<keyword evidence="3" id="KW-1185">Reference proteome</keyword>
<gene>
    <name evidence="2" type="ORF">GCM10022247_06290</name>
</gene>
<organism evidence="2 3">
    <name type="scientific">Allokutzneria multivorans</name>
    <dbReference type="NCBI Taxonomy" id="1142134"/>
    <lineage>
        <taxon>Bacteria</taxon>
        <taxon>Bacillati</taxon>
        <taxon>Actinomycetota</taxon>
        <taxon>Actinomycetes</taxon>
        <taxon>Pseudonocardiales</taxon>
        <taxon>Pseudonocardiaceae</taxon>
        <taxon>Allokutzneria</taxon>
    </lineage>
</organism>
<evidence type="ECO:0000259" key="1">
    <source>
        <dbReference type="SMART" id="SM00860"/>
    </source>
</evidence>
<sequence>MSDLAESWRLIDAWLARNAPSELALLNPPATPGEIQAAERALGARLPAELTESLLCHNGMSAWTTIFPEQSPLSVSGLVQQWRTCMDIAGENDGLTARPWDEQPWWHPLWVPWAGSAGGSVQVIDLRPGPGEGRLGWAGHGGGGDFTDSWPDLASLLRAVARALHEGGDVRGLWPYLAADGALWWDEQGSVELDGRPLTIAPRSGVY</sequence>
<comment type="caution">
    <text evidence="2">The sequence shown here is derived from an EMBL/GenBank/DDBJ whole genome shotgun (WGS) entry which is preliminary data.</text>
</comment>
<evidence type="ECO:0000313" key="2">
    <source>
        <dbReference type="EMBL" id="GAA3990346.1"/>
    </source>
</evidence>
<name>A0ABP7R0U3_9PSEU</name>
<reference evidence="3" key="1">
    <citation type="journal article" date="2019" name="Int. J. Syst. Evol. Microbiol.">
        <title>The Global Catalogue of Microorganisms (GCM) 10K type strain sequencing project: providing services to taxonomists for standard genome sequencing and annotation.</title>
        <authorList>
            <consortium name="The Broad Institute Genomics Platform"/>
            <consortium name="The Broad Institute Genome Sequencing Center for Infectious Disease"/>
            <person name="Wu L."/>
            <person name="Ma J."/>
        </authorList>
    </citation>
    <scope>NUCLEOTIDE SEQUENCE [LARGE SCALE GENOMIC DNA]</scope>
    <source>
        <strain evidence="3">JCM 17342</strain>
    </source>
</reference>
<dbReference type="InterPro" id="IPR051873">
    <property type="entry name" value="KNR4/SMI1_regulator"/>
</dbReference>
<dbReference type="Gene3D" id="3.40.1580.10">
    <property type="entry name" value="SMI1/KNR4-like"/>
    <property type="match status" value="1"/>
</dbReference>
<dbReference type="SUPFAM" id="SSF160631">
    <property type="entry name" value="SMI1/KNR4-like"/>
    <property type="match status" value="1"/>
</dbReference>
<dbReference type="PANTHER" id="PTHR47432">
    <property type="entry name" value="CELL WALL ASSEMBLY REGULATOR SMI1"/>
    <property type="match status" value="1"/>
</dbReference>
<dbReference type="PANTHER" id="PTHR47432:SF1">
    <property type="entry name" value="CELL WALL ASSEMBLY REGULATOR SMI1"/>
    <property type="match status" value="1"/>
</dbReference>
<protein>
    <recommendedName>
        <fullName evidence="1">Knr4/Smi1-like domain-containing protein</fullName>
    </recommendedName>
</protein>
<dbReference type="InterPro" id="IPR018958">
    <property type="entry name" value="Knr4/Smi1-like_dom"/>
</dbReference>
<dbReference type="SMART" id="SM00860">
    <property type="entry name" value="SMI1_KNR4"/>
    <property type="match status" value="1"/>
</dbReference>
<proteinExistence type="predicted"/>